<keyword evidence="3" id="KW-0378">Hydrolase</keyword>
<evidence type="ECO:0000313" key="4">
    <source>
        <dbReference type="Proteomes" id="UP000193986"/>
    </source>
</evidence>
<accession>A0A1Y2ANX1</accession>
<dbReference type="InterPro" id="IPR012939">
    <property type="entry name" value="Glyco_hydro_92"/>
</dbReference>
<feature type="domain" description="Glycosyl hydrolase family 92" evidence="1">
    <location>
        <begin position="291"/>
        <end position="726"/>
    </location>
</feature>
<dbReference type="Gene3D" id="3.30.2080.10">
    <property type="entry name" value="GH92 mannosidase domain"/>
    <property type="match status" value="1"/>
</dbReference>
<dbReference type="GO" id="GO:0005829">
    <property type="term" value="C:cytosol"/>
    <property type="evidence" value="ECO:0007669"/>
    <property type="project" value="TreeGrafter"/>
</dbReference>
<dbReference type="Proteomes" id="UP000193986">
    <property type="component" value="Unassembled WGS sequence"/>
</dbReference>
<dbReference type="InterPro" id="IPR050883">
    <property type="entry name" value="PNGase"/>
</dbReference>
<evidence type="ECO:0000259" key="1">
    <source>
        <dbReference type="Pfam" id="PF07971"/>
    </source>
</evidence>
<feature type="domain" description="Glycosyl hydrolase family 92 N-terminal" evidence="2">
    <location>
        <begin position="18"/>
        <end position="285"/>
    </location>
</feature>
<gene>
    <name evidence="3" type="ORF">BCR39DRAFT_472844</name>
</gene>
<name>A0A1Y2ANX1_9TREE</name>
<keyword evidence="4" id="KW-1185">Reference proteome</keyword>
<reference evidence="3 4" key="1">
    <citation type="submission" date="2016-07" db="EMBL/GenBank/DDBJ databases">
        <title>Pervasive Adenine N6-methylation of Active Genes in Fungi.</title>
        <authorList>
            <consortium name="DOE Joint Genome Institute"/>
            <person name="Mondo S.J."/>
            <person name="Dannebaum R.O."/>
            <person name="Kuo R.C."/>
            <person name="Labutti K."/>
            <person name="Haridas S."/>
            <person name="Kuo A."/>
            <person name="Salamov A."/>
            <person name="Ahrendt S.R."/>
            <person name="Lipzen A."/>
            <person name="Sullivan W."/>
            <person name="Andreopoulos W.B."/>
            <person name="Clum A."/>
            <person name="Lindquist E."/>
            <person name="Daum C."/>
            <person name="Ramamoorthy G.K."/>
            <person name="Gryganskyi A."/>
            <person name="Culley D."/>
            <person name="Magnuson J.K."/>
            <person name="James T.Y."/>
            <person name="O'Malley M.A."/>
            <person name="Stajich J.E."/>
            <person name="Spatafora J.W."/>
            <person name="Visel A."/>
            <person name="Grigoriev I.V."/>
        </authorList>
    </citation>
    <scope>NUCLEOTIDE SEQUENCE [LARGE SCALE GENOMIC DNA]</scope>
    <source>
        <strain evidence="3 4">68-887.2</strain>
    </source>
</reference>
<dbReference type="EMBL" id="MCFC01000074">
    <property type="protein sequence ID" value="ORY23917.1"/>
    <property type="molecule type" value="Genomic_DNA"/>
</dbReference>
<dbReference type="GO" id="GO:0030246">
    <property type="term" value="F:carbohydrate binding"/>
    <property type="evidence" value="ECO:0007669"/>
    <property type="project" value="InterPro"/>
</dbReference>
<dbReference type="InterPro" id="IPR005887">
    <property type="entry name" value="GH92_a_mannosidase_put"/>
</dbReference>
<dbReference type="OrthoDB" id="449263at2759"/>
<dbReference type="NCBIfam" id="TIGR01180">
    <property type="entry name" value="aman2_put"/>
    <property type="match status" value="1"/>
</dbReference>
<sequence length="726" mass="79311">MRLPNVARAVNATSLWQYVNPLVGTSAPSQPGTISGSGNVFPGATVPFGMVKVGIDTAISPELPNNDNINAGYSPAGNVTAISLTHVSGTGGPPKYGVVSQMPLAGSLDGINLADNTTYFQNRSYTDEEATVGYFKTKLLSGVTAEMTATQHAAHLRYTFPSDQAAHILVDLAHVIPGYDQPQEAQRYRGAKMWLGEDGSSYYGSANYAVGWNEAPLWTIYFCGNFSQPADDFGTFGYIYDYITPPSTPPIVRPYYAVSAFDSYGLGSLHTWNNISTLESRVGISYISAEQACAHVAKELPVHRTFEDALGSARAEWEGEVLSSITVPQDYHETNDTLLGLLYTALYGAAVMPTNITGENPLWKSSNPQFTDFYTFWDIYHCTTPLWGLVFTDKWVAMVQSLVDIWKYAGFLPDGRSTFWNGKTQGGSDADNSLADAYIKNVDTNGLVNWEEVYSAMKTNAEVTPFRNLDPDAIDGGTTEGRIALPDWHSLDYISPNYTRSVSRTMEYSQNDFALYQVAKGLGKIEEASLYLKRSQNFRNLYNPNATADLSVIDQGTFTGFFSPKNTDGSWNSTYNITNCGGCSWNDLTYEGLLWEYYFAAPHDVAGLIDLAGGDEAFIKRLDASFINGFFASQASSVGTSNSAGTTIFNPGNEVSFLTPYLYNYVPGNQYKTVQTVRDILGNYYSLDPSGYPGNTDAGAMQSWGLWGLLGLFPVTSQPIYLIGAP</sequence>
<dbReference type="SUPFAM" id="SSF48208">
    <property type="entry name" value="Six-hairpin glycosidases"/>
    <property type="match status" value="1"/>
</dbReference>
<dbReference type="Pfam" id="PF17678">
    <property type="entry name" value="Glyco_hydro_92N"/>
    <property type="match status" value="1"/>
</dbReference>
<dbReference type="PANTHER" id="PTHR12143:SF38">
    <property type="entry name" value="ALPHA-1,2-MANNOSIDASE FAMILY PROTEIN (AFU_ORTHOLOGUE AFUA_5G10520)"/>
    <property type="match status" value="1"/>
</dbReference>
<dbReference type="Gene3D" id="1.20.1610.10">
    <property type="entry name" value="alpha-1,2-mannosidases domains"/>
    <property type="match status" value="1"/>
</dbReference>
<dbReference type="InterPro" id="IPR008928">
    <property type="entry name" value="6-hairpin_glycosidase_sf"/>
</dbReference>
<proteinExistence type="predicted"/>
<dbReference type="GO" id="GO:0000224">
    <property type="term" value="F:peptide-N4-(N-acetyl-beta-glucosaminyl)asparagine amidase activity"/>
    <property type="evidence" value="ECO:0007669"/>
    <property type="project" value="TreeGrafter"/>
</dbReference>
<dbReference type="GO" id="GO:0005975">
    <property type="term" value="P:carbohydrate metabolic process"/>
    <property type="evidence" value="ECO:0007669"/>
    <property type="project" value="InterPro"/>
</dbReference>
<protein>
    <submittedName>
        <fullName evidence="3">Glycosyl hydrolase family 92-domain-containing protein</fullName>
    </submittedName>
</protein>
<feature type="non-terminal residue" evidence="3">
    <location>
        <position position="726"/>
    </location>
</feature>
<dbReference type="GO" id="GO:0005634">
    <property type="term" value="C:nucleus"/>
    <property type="evidence" value="ECO:0007669"/>
    <property type="project" value="TreeGrafter"/>
</dbReference>
<dbReference type="InterPro" id="IPR014718">
    <property type="entry name" value="GH-type_carb-bd"/>
</dbReference>
<dbReference type="Gene3D" id="1.20.1050.60">
    <property type="entry name" value="alpha-1,2-mannosidase"/>
    <property type="match status" value="1"/>
</dbReference>
<comment type="caution">
    <text evidence="3">The sequence shown here is derived from an EMBL/GenBank/DDBJ whole genome shotgun (WGS) entry which is preliminary data.</text>
</comment>
<dbReference type="Pfam" id="PF07971">
    <property type="entry name" value="Glyco_hydro_92"/>
    <property type="match status" value="1"/>
</dbReference>
<organism evidence="3 4">
    <name type="scientific">Naematelia encephala</name>
    <dbReference type="NCBI Taxonomy" id="71784"/>
    <lineage>
        <taxon>Eukaryota</taxon>
        <taxon>Fungi</taxon>
        <taxon>Dikarya</taxon>
        <taxon>Basidiomycota</taxon>
        <taxon>Agaricomycotina</taxon>
        <taxon>Tremellomycetes</taxon>
        <taxon>Tremellales</taxon>
        <taxon>Naemateliaceae</taxon>
        <taxon>Naematelia</taxon>
    </lineage>
</organism>
<dbReference type="AlphaFoldDB" id="A0A1Y2ANX1"/>
<dbReference type="InParanoid" id="A0A1Y2ANX1"/>
<dbReference type="PANTHER" id="PTHR12143">
    <property type="entry name" value="PEPTIDE N-GLYCANASE PNGASE -RELATED"/>
    <property type="match status" value="1"/>
</dbReference>
<dbReference type="InterPro" id="IPR041371">
    <property type="entry name" value="GH92_N"/>
</dbReference>
<dbReference type="FunFam" id="1.20.1050.60:FF:000002">
    <property type="entry name" value="Glycosyl hydrolase family 92"/>
    <property type="match status" value="1"/>
</dbReference>
<evidence type="ECO:0000313" key="3">
    <source>
        <dbReference type="EMBL" id="ORY23917.1"/>
    </source>
</evidence>
<dbReference type="STRING" id="71784.A0A1Y2ANX1"/>
<evidence type="ECO:0000259" key="2">
    <source>
        <dbReference type="Pfam" id="PF17678"/>
    </source>
</evidence>
<dbReference type="GO" id="GO:0006516">
    <property type="term" value="P:glycoprotein catabolic process"/>
    <property type="evidence" value="ECO:0007669"/>
    <property type="project" value="TreeGrafter"/>
</dbReference>
<dbReference type="Gene3D" id="2.70.98.10">
    <property type="match status" value="1"/>
</dbReference>